<dbReference type="Proteomes" id="UP000035681">
    <property type="component" value="Unplaced"/>
</dbReference>
<dbReference type="PROSITE" id="PS50304">
    <property type="entry name" value="TUDOR"/>
    <property type="match status" value="1"/>
</dbReference>
<dbReference type="SUPFAM" id="SSF50199">
    <property type="entry name" value="Staphylococcal nuclease"/>
    <property type="match status" value="5"/>
</dbReference>
<dbReference type="Pfam" id="PF00565">
    <property type="entry name" value="SNase"/>
    <property type="match status" value="4"/>
</dbReference>
<dbReference type="GO" id="GO:0005634">
    <property type="term" value="C:nucleus"/>
    <property type="evidence" value="ECO:0007669"/>
    <property type="project" value="TreeGrafter"/>
</dbReference>
<dbReference type="SMART" id="SM00318">
    <property type="entry name" value="SNc"/>
    <property type="match status" value="5"/>
</dbReference>
<name>A0AAF5I4H4_STRER</name>
<dbReference type="InterPro" id="IPR001303">
    <property type="entry name" value="Aldolase_II/adducin_N"/>
</dbReference>
<dbReference type="InterPro" id="IPR002999">
    <property type="entry name" value="Tudor"/>
</dbReference>
<evidence type="ECO:0000313" key="5">
    <source>
        <dbReference type="WBParaSite" id="TCONS_00017246.p1"/>
    </source>
</evidence>
<dbReference type="AlphaFoldDB" id="A0AAF5I4H4"/>
<evidence type="ECO:0000259" key="3">
    <source>
        <dbReference type="PROSITE" id="PS50830"/>
    </source>
</evidence>
<proteinExistence type="inferred from homology"/>
<dbReference type="SUPFAM" id="SSF63748">
    <property type="entry name" value="Tudor/PWWP/MBT"/>
    <property type="match status" value="1"/>
</dbReference>
<dbReference type="Gene3D" id="3.40.225.10">
    <property type="entry name" value="Class II aldolase/adducin N-terminal domain"/>
    <property type="match status" value="1"/>
</dbReference>
<dbReference type="Gene3D" id="2.30.30.140">
    <property type="match status" value="1"/>
</dbReference>
<protein>
    <submittedName>
        <fullName evidence="5">Staphylococcal nuclease domain-containing protein</fullName>
    </submittedName>
</protein>
<dbReference type="SMART" id="SM00333">
    <property type="entry name" value="TUDOR"/>
    <property type="match status" value="1"/>
</dbReference>
<dbReference type="GO" id="GO:0004518">
    <property type="term" value="F:nuclease activity"/>
    <property type="evidence" value="ECO:0007669"/>
    <property type="project" value="TreeGrafter"/>
</dbReference>
<dbReference type="Pfam" id="PF00567">
    <property type="entry name" value="TUDOR"/>
    <property type="match status" value="1"/>
</dbReference>
<dbReference type="GO" id="GO:0003723">
    <property type="term" value="F:RNA binding"/>
    <property type="evidence" value="ECO:0007669"/>
    <property type="project" value="TreeGrafter"/>
</dbReference>
<keyword evidence="4" id="KW-1185">Reference proteome</keyword>
<dbReference type="GO" id="GO:0006402">
    <property type="term" value="P:mRNA catabolic process"/>
    <property type="evidence" value="ECO:0007669"/>
    <property type="project" value="TreeGrafter"/>
</dbReference>
<dbReference type="SMART" id="SM01007">
    <property type="entry name" value="Aldolase_II"/>
    <property type="match status" value="1"/>
</dbReference>
<feature type="domain" description="TNase-like" evidence="3">
    <location>
        <begin position="585"/>
        <end position="735"/>
    </location>
</feature>
<feature type="domain" description="Tudor" evidence="2">
    <location>
        <begin position="970"/>
        <end position="1028"/>
    </location>
</feature>
<dbReference type="InterPro" id="IPR036409">
    <property type="entry name" value="Aldolase_II/adducin_N_sf"/>
</dbReference>
<dbReference type="InterPro" id="IPR016071">
    <property type="entry name" value="Staphylococal_nuclease_OB-fold"/>
</dbReference>
<dbReference type="FunFam" id="2.40.50.90:FF:000002">
    <property type="entry name" value="Staphylococcal nuclease domain-containing protein"/>
    <property type="match status" value="1"/>
</dbReference>
<comment type="similarity">
    <text evidence="1">Belongs to the aldolase class II family. Adducin subfamily.</text>
</comment>
<dbReference type="PANTHER" id="PTHR12302">
    <property type="entry name" value="EBNA2 BINDING PROTEIN P100"/>
    <property type="match status" value="1"/>
</dbReference>
<feature type="domain" description="TNase-like" evidence="3">
    <location>
        <begin position="274"/>
        <end position="418"/>
    </location>
</feature>
<feature type="domain" description="TNase-like" evidence="3">
    <location>
        <begin position="446"/>
        <end position="574"/>
    </location>
</feature>
<dbReference type="PANTHER" id="PTHR12302:SF2">
    <property type="entry name" value="STAPHYLOCOCCAL NUCLEASE DOMAIN-CONTAINING PROTEIN 1"/>
    <property type="match status" value="1"/>
</dbReference>
<evidence type="ECO:0000256" key="1">
    <source>
        <dbReference type="ARBA" id="ARBA00006274"/>
    </source>
</evidence>
<dbReference type="WBParaSite" id="TCONS_00017246.p1">
    <property type="protein sequence ID" value="TCONS_00017246.p1"/>
    <property type="gene ID" value="XLOC_011507"/>
</dbReference>
<dbReference type="InterPro" id="IPR035437">
    <property type="entry name" value="SNase_OB-fold_sf"/>
</dbReference>
<dbReference type="PROSITE" id="PS50830">
    <property type="entry name" value="TNASE_3"/>
    <property type="match status" value="4"/>
</dbReference>
<evidence type="ECO:0000259" key="2">
    <source>
        <dbReference type="PROSITE" id="PS50304"/>
    </source>
</evidence>
<sequence>TLVVKNILNQFDMKVIGLQCLSSKIYKKIADINNKECNYDEEEIEVRNNLACLYRIIDQMGLSQSIFNHLTARISKHKNEILINPFGLLYHEITASSLVKLDEKGSILDKGSTNYGINNAGYILHSAIHENYRDIGCVIHLHVPDVVAVSSMTCGLLPISQESMIIGQVAYHDYEGIINSEKEKIKLVNNLGDKKVMLLRNHGFVCCGETIMEALFLTYHLIIACETQVKIMSMANYDYSKFIIPSIDAQNTTYEIASRGAGGLKFKMADQSAKTKIAYVKQVLSGDSIILMGTGDNSTDMFVCLAYTKAPHLGKAPTESTSGTQDEPFAWECREFVRRRLVGSRVTFIREYIGSNGREFGQIIMGTENLDQCENISESATAAGLMEIKPVKQSNEFVEKLLALQEKAKSAKIGRWMDESEHHKHVRNIQWNIPNIQGFVQKYKGTSLKAIIENVRDGSSFRAYIPQESAYITFVLSGIKCPALVKKEQYAEEAKLFVEARLLNREIDLIIEGVDNQRIVASIAHRAGNIAVLLLREGYAKCIDWSIGLVTGGAQAYRDAEKIAKERKINVWKDYEGGVISQSKGQTNGVVVEVGLGDNILIENGSGNIVKYYFSSLRPPRMDTQKETNNLSKTFRALYDIPCMYVAREYLRKKLIGKSVRIVVDYIQPKSDQFPEKVCGTVYLDKENICELLVKKGFAKVIKHRRDDENRSSQYDTLLAAEKEAESSKINLWADNANTMTMRVTELVGDYSRAKQFLPSLQRTTKHSGIIEFVTSGSRYRVFLPKENLVISMALSGITCPRAGRIGGNDNEPFGVEAMNFAKKIGLQHDVEVEIDAIDKTGGFIGQIFVLRKGGNINLAKSLVENGFAYVHGAIDKSRYASEFYAAEEIAKKKKLNIWENYVDENKVVEVTPKENDNSERKQIFKRVVISYVDRLTFKIYLQFYDHEKSLVDLMEKLQISAKNSVSQILPKRGELCIAKDSQYGKWTRARIDGIRDNKANVFYIDYGNSETLSYNTDYIKPISAEDRALQQIAKEVHLAFVNPPPLEEFGDLSFVALTDILYQEEYIYAALEYKVGKEDYVTIAVDDKKANTKYDVGKKLVSEGYLVTVDDRREPKFKAVIEEYLSAEQKARRDHLNIWRYGDFTGNEI</sequence>
<dbReference type="GO" id="GO:0005829">
    <property type="term" value="C:cytosol"/>
    <property type="evidence" value="ECO:0007669"/>
    <property type="project" value="TreeGrafter"/>
</dbReference>
<dbReference type="SUPFAM" id="SSF53639">
    <property type="entry name" value="AraD/HMP-PK domain-like"/>
    <property type="match status" value="1"/>
</dbReference>
<feature type="domain" description="TNase-like" evidence="3">
    <location>
        <begin position="765"/>
        <end position="901"/>
    </location>
</feature>
<accession>A0AAF5I4H4</accession>
<dbReference type="Pfam" id="PF00596">
    <property type="entry name" value="Aldolase_II"/>
    <property type="match status" value="1"/>
</dbReference>
<reference evidence="5" key="1">
    <citation type="submission" date="2024-02" db="UniProtKB">
        <authorList>
            <consortium name="WormBaseParasite"/>
        </authorList>
    </citation>
    <scope>IDENTIFICATION</scope>
</reference>
<organism evidence="4 5">
    <name type="scientific">Strongyloides stercoralis</name>
    <name type="common">Threadworm</name>
    <dbReference type="NCBI Taxonomy" id="6248"/>
    <lineage>
        <taxon>Eukaryota</taxon>
        <taxon>Metazoa</taxon>
        <taxon>Ecdysozoa</taxon>
        <taxon>Nematoda</taxon>
        <taxon>Chromadorea</taxon>
        <taxon>Rhabditida</taxon>
        <taxon>Tylenchina</taxon>
        <taxon>Panagrolaimomorpha</taxon>
        <taxon>Strongyloidoidea</taxon>
        <taxon>Strongyloididae</taxon>
        <taxon>Strongyloides</taxon>
    </lineage>
</organism>
<dbReference type="NCBIfam" id="NF005451">
    <property type="entry name" value="PRK07044.1"/>
    <property type="match status" value="1"/>
</dbReference>
<dbReference type="Gene3D" id="2.40.50.90">
    <property type="match status" value="5"/>
</dbReference>
<evidence type="ECO:0000313" key="4">
    <source>
        <dbReference type="Proteomes" id="UP000035681"/>
    </source>
</evidence>